<dbReference type="SUPFAM" id="SSF55804">
    <property type="entry name" value="Phoshotransferase/anion transport protein"/>
    <property type="match status" value="1"/>
</dbReference>
<dbReference type="RefSeq" id="WP_034547362.1">
    <property type="nucleotide sequence ID" value="NZ_FSRN01000001.1"/>
</dbReference>
<dbReference type="Pfam" id="PF00874">
    <property type="entry name" value="PRD"/>
    <property type="match status" value="1"/>
</dbReference>
<evidence type="ECO:0000256" key="4">
    <source>
        <dbReference type="ARBA" id="ARBA00023163"/>
    </source>
</evidence>
<proteinExistence type="predicted"/>
<keyword evidence="3" id="KW-0805">Transcription regulation</keyword>
<evidence type="ECO:0000313" key="9">
    <source>
        <dbReference type="EMBL" id="SIN95839.1"/>
    </source>
</evidence>
<dbReference type="GO" id="GO:0009401">
    <property type="term" value="P:phosphoenolpyruvate-dependent sugar phosphotransferase system"/>
    <property type="evidence" value="ECO:0007669"/>
    <property type="project" value="InterPro"/>
</dbReference>
<dbReference type="SUPFAM" id="SSF63520">
    <property type="entry name" value="PTS-regulatory domain, PRD"/>
    <property type="match status" value="1"/>
</dbReference>
<accession>A0A1N6FKP7</accession>
<dbReference type="InterPro" id="IPR050661">
    <property type="entry name" value="BglG_antiterminators"/>
</dbReference>
<name>A0A1N6FKP7_9LACT</name>
<dbReference type="Pfam" id="PF00359">
    <property type="entry name" value="PTS_EIIA_2"/>
    <property type="match status" value="1"/>
</dbReference>
<dbReference type="eggNOG" id="COG3711">
    <property type="taxonomic scope" value="Bacteria"/>
</dbReference>
<dbReference type="OrthoDB" id="3175596at2"/>
<dbReference type="InterPro" id="IPR036634">
    <property type="entry name" value="PRD_sf"/>
</dbReference>
<dbReference type="InterPro" id="IPR036388">
    <property type="entry name" value="WH-like_DNA-bd_sf"/>
</dbReference>
<dbReference type="PANTHER" id="PTHR30185">
    <property type="entry name" value="CRYPTIC BETA-GLUCOSIDE BGL OPERON ANTITERMINATOR"/>
    <property type="match status" value="1"/>
</dbReference>
<evidence type="ECO:0000256" key="3">
    <source>
        <dbReference type="ARBA" id="ARBA00023015"/>
    </source>
</evidence>
<dbReference type="PROSITE" id="PS51372">
    <property type="entry name" value="PRD_2"/>
    <property type="match status" value="1"/>
</dbReference>
<feature type="domain" description="PRD" evidence="8">
    <location>
        <begin position="291"/>
        <end position="398"/>
    </location>
</feature>
<evidence type="ECO:0000259" key="8">
    <source>
        <dbReference type="PROSITE" id="PS51372"/>
    </source>
</evidence>
<evidence type="ECO:0000256" key="2">
    <source>
        <dbReference type="ARBA" id="ARBA00022737"/>
    </source>
</evidence>
<dbReference type="STRING" id="28230.SAMN05878443_0669"/>
<dbReference type="PROSITE" id="PS51094">
    <property type="entry name" value="PTS_EIIA_TYPE_2"/>
    <property type="match status" value="1"/>
</dbReference>
<dbReference type="PANTHER" id="PTHR30185:SF18">
    <property type="entry name" value="TRANSCRIPTIONAL REGULATOR MTLR"/>
    <property type="match status" value="1"/>
</dbReference>
<evidence type="ECO:0000256" key="5">
    <source>
        <dbReference type="SAM" id="Coils"/>
    </source>
</evidence>
<dbReference type="GO" id="GO:0006355">
    <property type="term" value="P:regulation of DNA-templated transcription"/>
    <property type="evidence" value="ECO:0007669"/>
    <property type="project" value="InterPro"/>
</dbReference>
<dbReference type="PROSITE" id="PS51099">
    <property type="entry name" value="PTS_EIIB_TYPE_2"/>
    <property type="match status" value="1"/>
</dbReference>
<dbReference type="CDD" id="cd00211">
    <property type="entry name" value="PTS_IIA_fru"/>
    <property type="match status" value="1"/>
</dbReference>
<feature type="coiled-coil region" evidence="5">
    <location>
        <begin position="116"/>
        <end position="143"/>
    </location>
</feature>
<dbReference type="Gene3D" id="3.40.930.10">
    <property type="entry name" value="Mannitol-specific EII, Chain A"/>
    <property type="match status" value="1"/>
</dbReference>
<feature type="domain" description="PTS EIIB type-2" evidence="7">
    <location>
        <begin position="403"/>
        <end position="494"/>
    </location>
</feature>
<evidence type="ECO:0000256" key="1">
    <source>
        <dbReference type="ARBA" id="ARBA00022679"/>
    </source>
</evidence>
<keyword evidence="10" id="KW-1185">Reference proteome</keyword>
<evidence type="ECO:0000259" key="6">
    <source>
        <dbReference type="PROSITE" id="PS51094"/>
    </source>
</evidence>
<dbReference type="Gene3D" id="3.40.50.2300">
    <property type="match status" value="1"/>
</dbReference>
<evidence type="ECO:0000313" key="10">
    <source>
        <dbReference type="Proteomes" id="UP000184758"/>
    </source>
</evidence>
<dbReference type="InterPro" id="IPR013011">
    <property type="entry name" value="PTS_EIIB_2"/>
</dbReference>
<sequence>MLTFREIDIIRELLKNPVRSIDSLSKQFNVSKRTVRYDLDNIGDVLYKNGLLSSSFALFDQVDKSIKEKIKEFMENLKVNEIILQPNERYLILKSSYILLGKLNLTQLSRELQVSRVTIKNDYNQLLKELKQLNLESKLKHKEGFILTGKEKYIRDAQWKVLDSISQETMHNKLLFSKLLDQYMGDLNLKGINQFLSAMQEKLKCVFSDETYKEIRNYLIVVLQRNKEDKATAYFSKPDRPFHSYELEVLNLEKGILEEFYGVRVKEIDLIEIAKMVINGKYIKLTDISYNYWIEMDSLVFKLIRIFSEYYGVDLTKDKELFEGLSNHLKPILFNIKNNMESNQYIDYDVKLEYSDVYECTLKSLKESDLLPTKRKIDEEVSLIAIHFAAALHRGVLLEKKPRKVLLVCSQGIGASKLLEQRLGREFNVKVVDTIPLHYLSDYPKKHLVDMIITAVDFEEVMTNIPIIKVNTMLTKEDLLNLEKAGIMKITKKIALSQLVNTIYSNVEVGNNKELVKALKDNFGSFILDDLISADNKKEAKVPRSHIQIVESVNSWKEAITLATKPLVDNSYVAEKYMGRVVESFEKYGYYMFIGDGVAIPHARSDKDVFKTGFSILILKNRLRYSEDNFLKVLICFASVDNLEHLDTLVNLMELVKSDEFIKILNQNKIEEVYQIISSNI</sequence>
<dbReference type="EMBL" id="FSRN01000001">
    <property type="protein sequence ID" value="SIN95839.1"/>
    <property type="molecule type" value="Genomic_DNA"/>
</dbReference>
<keyword evidence="4" id="KW-0804">Transcription</keyword>
<dbReference type="SUPFAM" id="SSF52794">
    <property type="entry name" value="PTS system IIB component-like"/>
    <property type="match status" value="1"/>
</dbReference>
<dbReference type="eggNOG" id="COG1762">
    <property type="taxonomic scope" value="Bacteria"/>
</dbReference>
<dbReference type="Gene3D" id="1.10.1790.10">
    <property type="entry name" value="PRD domain"/>
    <property type="match status" value="1"/>
</dbReference>
<dbReference type="GO" id="GO:0008982">
    <property type="term" value="F:protein-N(PI)-phosphohistidine-sugar phosphotransferase activity"/>
    <property type="evidence" value="ECO:0007669"/>
    <property type="project" value="InterPro"/>
</dbReference>
<keyword evidence="5" id="KW-0175">Coiled coil</keyword>
<reference evidence="10" key="1">
    <citation type="submission" date="2016-11" db="EMBL/GenBank/DDBJ databases">
        <authorList>
            <person name="Varghese N."/>
            <person name="Submissions S."/>
        </authorList>
    </citation>
    <scope>NUCLEOTIDE SEQUENCE [LARGE SCALE GENOMIC DNA]</scope>
    <source>
        <strain evidence="10">313</strain>
    </source>
</reference>
<dbReference type="InterPro" id="IPR016152">
    <property type="entry name" value="PTrfase/Anion_transptr"/>
</dbReference>
<dbReference type="InterPro" id="IPR036095">
    <property type="entry name" value="PTS_EIIB-like_sf"/>
</dbReference>
<dbReference type="AlphaFoldDB" id="A0A1N6FKP7"/>
<dbReference type="InterPro" id="IPR011608">
    <property type="entry name" value="PRD"/>
</dbReference>
<keyword evidence="2" id="KW-0677">Repeat</keyword>
<gene>
    <name evidence="9" type="ORF">SAMN05878443_0669</name>
</gene>
<dbReference type="Gene3D" id="1.10.10.10">
    <property type="entry name" value="Winged helix-like DNA-binding domain superfamily/Winged helix DNA-binding domain"/>
    <property type="match status" value="1"/>
</dbReference>
<keyword evidence="1" id="KW-0808">Transferase</keyword>
<dbReference type="InterPro" id="IPR002178">
    <property type="entry name" value="PTS_EIIA_type-2_dom"/>
</dbReference>
<feature type="domain" description="PTS EIIA type-2" evidence="6">
    <location>
        <begin position="540"/>
        <end position="680"/>
    </location>
</feature>
<dbReference type="Proteomes" id="UP000184758">
    <property type="component" value="Unassembled WGS sequence"/>
</dbReference>
<protein>
    <submittedName>
        <fullName evidence="9">Transcriptional antiterminator</fullName>
    </submittedName>
</protein>
<organism evidence="9 10">
    <name type="scientific">Carnobacterium alterfunditum</name>
    <dbReference type="NCBI Taxonomy" id="28230"/>
    <lineage>
        <taxon>Bacteria</taxon>
        <taxon>Bacillati</taxon>
        <taxon>Bacillota</taxon>
        <taxon>Bacilli</taxon>
        <taxon>Lactobacillales</taxon>
        <taxon>Carnobacteriaceae</taxon>
        <taxon>Carnobacterium</taxon>
    </lineage>
</organism>
<evidence type="ECO:0000259" key="7">
    <source>
        <dbReference type="PROSITE" id="PS51099"/>
    </source>
</evidence>
<dbReference type="CDD" id="cd05568">
    <property type="entry name" value="PTS_IIB_bgl_like"/>
    <property type="match status" value="1"/>
</dbReference>